<dbReference type="PANTHER" id="PTHR12385">
    <property type="entry name" value="CHOLINE TRANSPORTER-LIKE (SLC FAMILY 44)"/>
    <property type="match status" value="1"/>
</dbReference>
<feature type="transmembrane region" description="Helical" evidence="7">
    <location>
        <begin position="251"/>
        <end position="268"/>
    </location>
</feature>
<dbReference type="GO" id="GO:0022857">
    <property type="term" value="F:transmembrane transporter activity"/>
    <property type="evidence" value="ECO:0007669"/>
    <property type="project" value="UniProtKB-UniRule"/>
</dbReference>
<keyword evidence="3 7" id="KW-0812">Transmembrane</keyword>
<feature type="compositionally biased region" description="Polar residues" evidence="8">
    <location>
        <begin position="39"/>
        <end position="50"/>
    </location>
</feature>
<feature type="transmembrane region" description="Helical" evidence="7">
    <location>
        <begin position="275"/>
        <end position="297"/>
    </location>
</feature>
<evidence type="ECO:0000256" key="6">
    <source>
        <dbReference type="ARBA" id="ARBA00023180"/>
    </source>
</evidence>
<keyword evidence="5 7" id="KW-0472">Membrane</keyword>
<protein>
    <recommendedName>
        <fullName evidence="7">Choline transporter-like protein</fullName>
    </recommendedName>
</protein>
<evidence type="ECO:0000256" key="4">
    <source>
        <dbReference type="ARBA" id="ARBA00022989"/>
    </source>
</evidence>
<feature type="compositionally biased region" description="Low complexity" evidence="8">
    <location>
        <begin position="1"/>
        <end position="20"/>
    </location>
</feature>
<evidence type="ECO:0000256" key="1">
    <source>
        <dbReference type="ARBA" id="ARBA00004141"/>
    </source>
</evidence>
<dbReference type="PANTHER" id="PTHR12385:SF14">
    <property type="entry name" value="CHOLINE TRANSPORTER-LIKE 2"/>
    <property type="match status" value="1"/>
</dbReference>
<feature type="transmembrane region" description="Helical" evidence="7">
    <location>
        <begin position="106"/>
        <end position="127"/>
    </location>
</feature>
<dbReference type="InterPro" id="IPR007603">
    <property type="entry name" value="Choline_transptr-like"/>
</dbReference>
<dbReference type="VEuPathDB" id="FungiDB:AeMF1_015718"/>
<reference evidence="9 10" key="1">
    <citation type="submission" date="2019-07" db="EMBL/GenBank/DDBJ databases">
        <title>Genomics analysis of Aphanomyces spp. identifies a new class of oomycete effector associated with host adaptation.</title>
        <authorList>
            <person name="Gaulin E."/>
        </authorList>
    </citation>
    <scope>NUCLEOTIDE SEQUENCE [LARGE SCALE GENOMIC DNA]</scope>
    <source>
        <strain evidence="9 10">ATCC 201684</strain>
    </source>
</reference>
<evidence type="ECO:0000256" key="8">
    <source>
        <dbReference type="SAM" id="MobiDB-lite"/>
    </source>
</evidence>
<feature type="transmembrane region" description="Helical" evidence="7">
    <location>
        <begin position="580"/>
        <end position="602"/>
    </location>
</feature>
<feature type="transmembrane region" description="Helical" evidence="7">
    <location>
        <begin position="482"/>
        <end position="499"/>
    </location>
</feature>
<feature type="transmembrane region" description="Helical" evidence="7">
    <location>
        <begin position="360"/>
        <end position="387"/>
    </location>
</feature>
<dbReference type="Pfam" id="PF04515">
    <property type="entry name" value="Choline_transpo"/>
    <property type="match status" value="1"/>
</dbReference>
<feature type="compositionally biased region" description="Polar residues" evidence="8">
    <location>
        <begin position="21"/>
        <end position="31"/>
    </location>
</feature>
<gene>
    <name evidence="9" type="ORF">Ae201684_003540</name>
</gene>
<feature type="transmembrane region" description="Helical" evidence="7">
    <location>
        <begin position="313"/>
        <end position="340"/>
    </location>
</feature>
<evidence type="ECO:0000256" key="7">
    <source>
        <dbReference type="RuleBase" id="RU368066"/>
    </source>
</evidence>
<evidence type="ECO:0000256" key="2">
    <source>
        <dbReference type="ARBA" id="ARBA00007168"/>
    </source>
</evidence>
<comment type="caution">
    <text evidence="9">The sequence shown here is derived from an EMBL/GenBank/DDBJ whole genome shotgun (WGS) entry which is preliminary data.</text>
</comment>
<keyword evidence="10" id="KW-1185">Reference proteome</keyword>
<dbReference type="AlphaFoldDB" id="A0A6G0XLM9"/>
<dbReference type="GO" id="GO:0005886">
    <property type="term" value="C:plasma membrane"/>
    <property type="evidence" value="ECO:0007669"/>
    <property type="project" value="UniProtKB-SubCell"/>
</dbReference>
<feature type="transmembrane region" description="Helical" evidence="7">
    <location>
        <begin position="614"/>
        <end position="635"/>
    </location>
</feature>
<evidence type="ECO:0000256" key="3">
    <source>
        <dbReference type="ARBA" id="ARBA00022692"/>
    </source>
</evidence>
<keyword evidence="4 7" id="KW-1133">Transmembrane helix</keyword>
<comment type="subcellular location">
    <subcellularLocation>
        <location evidence="7">Cell membrane</location>
        <topology evidence="7">Multi-pass membrane protein</topology>
    </subcellularLocation>
    <subcellularLocation>
        <location evidence="1">Membrane</location>
        <topology evidence="1">Multi-pass membrane protein</topology>
    </subcellularLocation>
</comment>
<comment type="similarity">
    <text evidence="2 7">Belongs to the CTL (choline transporter-like) family.</text>
</comment>
<name>A0A6G0XLM9_9STRA</name>
<dbReference type="EMBL" id="VJMJ01000038">
    <property type="protein sequence ID" value="KAF0741251.1"/>
    <property type="molecule type" value="Genomic_DNA"/>
</dbReference>
<keyword evidence="6" id="KW-0325">Glycoprotein</keyword>
<feature type="region of interest" description="Disordered" evidence="8">
    <location>
        <begin position="1"/>
        <end position="73"/>
    </location>
</feature>
<accession>A0A6G0XLM9</accession>
<sequence>MFTRSNRSSSSSMPGWMNSPTGETPPSSKNGGKTAGRGHSSSFGDPSQPSWLVDSTPRHAPSSSVSWKGSGEADPLLPRKDTYVDIGLTRRQFKGPMGKRFGSDMLFLIFFAVYLVGMLALGIVAFVQDGLSDKVIYLTEGVDFQGHGCGATGAVYFPVYQTNPDFGLCVAECPVGGETITATVPLAPSGNASVDANVTTQIVPFTAYNTTKRGFVCAPIDSIDAVSADTTQLNDVLGLYIGAIRLNWEPILYSCGIGMGLATVYLILLRFGGCFVLSLSVIAIQVGLIAGAVYLWILSTKEDIHPDRATQNFFLISAVFVVCGAMAYFLAVVMMVQRLLLAGKFISFGTKVFAQMNKMLLIPVFYTVLLILALAWGLAVTVCIFTAGKSVQSEETIHVPNGDDLNILVHTFDRDVTMRWFFLYHVFGMYWLVSVLLALVDMSVAMSVAAWYFTPTDRQTKKKTFEVSDPVQYSMQSILQHHVGTAAFSALVVAPVRYIRNLFMYIDDNKDAEATGNLFAQMFSTLCCCCIWCFNQFIVFICKESYFITAIEGTSFYSAAKVAHALITSHLLRVGAINRIGNASVLLGKVIVCASTTAISWYLMDDSSSLSKVLVPIIIIVLISYAIAHTFMTLYETTINVLLLSFALDESLNGGRGHGEFADADLTKAVNDNLRPKWQTVL</sequence>
<evidence type="ECO:0000256" key="5">
    <source>
        <dbReference type="ARBA" id="ARBA00023136"/>
    </source>
</evidence>
<evidence type="ECO:0000313" key="9">
    <source>
        <dbReference type="EMBL" id="KAF0741251.1"/>
    </source>
</evidence>
<comment type="function">
    <text evidence="7">Choline transporter.</text>
</comment>
<proteinExistence type="inferred from homology"/>
<organism evidence="9 10">
    <name type="scientific">Aphanomyces euteiches</name>
    <dbReference type="NCBI Taxonomy" id="100861"/>
    <lineage>
        <taxon>Eukaryota</taxon>
        <taxon>Sar</taxon>
        <taxon>Stramenopiles</taxon>
        <taxon>Oomycota</taxon>
        <taxon>Saprolegniomycetes</taxon>
        <taxon>Saprolegniales</taxon>
        <taxon>Verrucalvaceae</taxon>
        <taxon>Aphanomyces</taxon>
    </lineage>
</organism>
<feature type="transmembrane region" description="Helical" evidence="7">
    <location>
        <begin position="519"/>
        <end position="542"/>
    </location>
</feature>
<dbReference type="Proteomes" id="UP000481153">
    <property type="component" value="Unassembled WGS sequence"/>
</dbReference>
<feature type="transmembrane region" description="Helical" evidence="7">
    <location>
        <begin position="429"/>
        <end position="453"/>
    </location>
</feature>
<evidence type="ECO:0000313" key="10">
    <source>
        <dbReference type="Proteomes" id="UP000481153"/>
    </source>
</evidence>